<evidence type="ECO:0000313" key="3">
    <source>
        <dbReference type="EMBL" id="SVA50748.1"/>
    </source>
</evidence>
<dbReference type="InterPro" id="IPR031778">
    <property type="entry name" value="Sortilin_N"/>
</dbReference>
<dbReference type="CDD" id="cd15482">
    <property type="entry name" value="Sialidase_non-viral"/>
    <property type="match status" value="1"/>
</dbReference>
<accession>A0A381WFB4</accession>
<feature type="domain" description="Sortilin N-terminal" evidence="2">
    <location>
        <begin position="121"/>
        <end position="246"/>
    </location>
</feature>
<dbReference type="Pfam" id="PF15902">
    <property type="entry name" value="Sortilin-Vps10"/>
    <property type="match status" value="1"/>
</dbReference>
<evidence type="ECO:0000259" key="2">
    <source>
        <dbReference type="Pfam" id="PF15902"/>
    </source>
</evidence>
<dbReference type="InterPro" id="IPR052025">
    <property type="entry name" value="Xyloglucanase_GH74"/>
</dbReference>
<dbReference type="InterPro" id="IPR002860">
    <property type="entry name" value="BNR_rpt"/>
</dbReference>
<reference evidence="3" key="1">
    <citation type="submission" date="2018-05" db="EMBL/GenBank/DDBJ databases">
        <authorList>
            <person name="Lanie J.A."/>
            <person name="Ng W.-L."/>
            <person name="Kazmierczak K.M."/>
            <person name="Andrzejewski T.M."/>
            <person name="Davidsen T.M."/>
            <person name="Wayne K.J."/>
            <person name="Tettelin H."/>
            <person name="Glass J.I."/>
            <person name="Rusch D."/>
            <person name="Podicherti R."/>
            <person name="Tsui H.-C.T."/>
            <person name="Winkler M.E."/>
        </authorList>
    </citation>
    <scope>NUCLEOTIDE SEQUENCE</scope>
</reference>
<dbReference type="Pfam" id="PF15899">
    <property type="entry name" value="BNR_6"/>
    <property type="match status" value="1"/>
</dbReference>
<dbReference type="AlphaFoldDB" id="A0A381WFB4"/>
<dbReference type="SUPFAM" id="SSF50939">
    <property type="entry name" value="Sialidases"/>
    <property type="match status" value="1"/>
</dbReference>
<dbReference type="InterPro" id="IPR015943">
    <property type="entry name" value="WD40/YVTN_repeat-like_dom_sf"/>
</dbReference>
<gene>
    <name evidence="3" type="ORF">METZ01_LOCUS103602</name>
</gene>
<feature type="non-terminal residue" evidence="3">
    <location>
        <position position="443"/>
    </location>
</feature>
<dbReference type="InterPro" id="IPR036278">
    <property type="entry name" value="Sialidase_sf"/>
</dbReference>
<dbReference type="EMBL" id="UINC01011505">
    <property type="protein sequence ID" value="SVA50748.1"/>
    <property type="molecule type" value="Genomic_DNA"/>
</dbReference>
<protein>
    <recommendedName>
        <fullName evidence="2">Sortilin N-terminal domain-containing protein</fullName>
    </recommendedName>
</protein>
<dbReference type="Gene3D" id="2.130.10.10">
    <property type="entry name" value="YVTN repeat-like/Quinoprotein amine dehydrogenase"/>
    <property type="match status" value="3"/>
</dbReference>
<dbReference type="PANTHER" id="PTHR43739">
    <property type="entry name" value="XYLOGLUCANASE (EUROFUNG)"/>
    <property type="match status" value="1"/>
</dbReference>
<sequence>MKLARALIMIVIFFATVMSAESDKRSLLGDLKWRNIGPANMGGRVSAIEGVVGDPNTYYVGGADGGIFKTINNGVTFAEIFNDQDAYSIGAIAVSPSDPNVLWVGTGEGDPRNSVGYGRGVYRSIDGGITWVKAGLEKTERIKRIVVDPRNPDVASVCALGREWGPNPERGVFMTHDGGKNWKKVLYIDEDTGCSDITMENSNPRIMYAGMWTFRRKPWRFDGGGKKTALYRTMDGGKNWKIIRKGLPDGPMTRIGVQVAQSEPNIVYLVTEFIDGGTLFRSEDRGENWKKVHDDARINFRPFYYSDIRVDPTNSDHLYSLSGGLFKSTDGGKEFDRIANGVHGDHQSFWIDPNNSNRLLSGSDGGFQVSYDGGKNWDIVNNVTLSQFYQIFVDDENPYHVLGGLQDNGTWRGPSRTTNSAGIMKDDWNYITGGDGYYAVPVP</sequence>
<organism evidence="3">
    <name type="scientific">marine metagenome</name>
    <dbReference type="NCBI Taxonomy" id="408172"/>
    <lineage>
        <taxon>unclassified sequences</taxon>
        <taxon>metagenomes</taxon>
        <taxon>ecological metagenomes</taxon>
    </lineage>
</organism>
<proteinExistence type="predicted"/>
<name>A0A381WFB4_9ZZZZ</name>
<keyword evidence="1" id="KW-0677">Repeat</keyword>
<dbReference type="PANTHER" id="PTHR43739:SF5">
    <property type="entry name" value="EXO-ALPHA-SIALIDASE"/>
    <property type="match status" value="1"/>
</dbReference>
<evidence type="ECO:0000256" key="1">
    <source>
        <dbReference type="ARBA" id="ARBA00022737"/>
    </source>
</evidence>
<dbReference type="GO" id="GO:0010411">
    <property type="term" value="P:xyloglucan metabolic process"/>
    <property type="evidence" value="ECO:0007669"/>
    <property type="project" value="TreeGrafter"/>
</dbReference>